<dbReference type="RefSeq" id="WP_085544750.1">
    <property type="nucleotide sequence ID" value="NZ_FXBB01000017.1"/>
</dbReference>
<gene>
    <name evidence="1" type="ORF">SAMN06275492_11735</name>
</gene>
<dbReference type="AlphaFoldDB" id="A0A1X7JXP1"/>
<keyword evidence="2" id="KW-1185">Reference proteome</keyword>
<dbReference type="OrthoDB" id="3277at2"/>
<evidence type="ECO:0000313" key="1">
    <source>
        <dbReference type="EMBL" id="SMG32523.1"/>
    </source>
</evidence>
<protein>
    <submittedName>
        <fullName evidence="1">Uncharacterized protein</fullName>
    </submittedName>
</protein>
<dbReference type="EMBL" id="FXBB01000017">
    <property type="protein sequence ID" value="SMG32523.1"/>
    <property type="molecule type" value="Genomic_DNA"/>
</dbReference>
<organism evidence="1 2">
    <name type="scientific">Dethiosulfovibrio salsuginis</name>
    <dbReference type="NCBI Taxonomy" id="561720"/>
    <lineage>
        <taxon>Bacteria</taxon>
        <taxon>Thermotogati</taxon>
        <taxon>Synergistota</taxon>
        <taxon>Synergistia</taxon>
        <taxon>Synergistales</taxon>
        <taxon>Dethiosulfovibrionaceae</taxon>
        <taxon>Dethiosulfovibrio</taxon>
    </lineage>
</organism>
<sequence>MKPSGWVWFLSRSLRSWDIMSLGLVARQLSSSGIRLTVISQSGFFPGGFADVISWRGLDGFDRAMSVAFRGRLWHLWGQAPKWWPVVRARATTVHSFKGSDEEWQGHPAIFAGTGLFSERNAWTPAFERDLSWGKPGEDKGDPIAMVVFPSSSVRPDRSILESLQRGIGMPLVRLSDQTGALPVPGGTVDESDAVRLLAGRARLLVLPGVDLSSAILAGFASLYGVPTLAPWSPLLDDLLGVNGYLTDKTSLSGENGRIAAAAARHRLSEHFTSENSAESLQSIYRTVTGSTQ</sequence>
<accession>A0A1X7JXP1</accession>
<proteinExistence type="predicted"/>
<dbReference type="Proteomes" id="UP000193355">
    <property type="component" value="Unassembled WGS sequence"/>
</dbReference>
<name>A0A1X7JXP1_9BACT</name>
<evidence type="ECO:0000313" key="2">
    <source>
        <dbReference type="Proteomes" id="UP000193355"/>
    </source>
</evidence>
<reference evidence="2" key="1">
    <citation type="submission" date="2017-04" db="EMBL/GenBank/DDBJ databases">
        <authorList>
            <person name="Varghese N."/>
            <person name="Submissions S."/>
        </authorList>
    </citation>
    <scope>NUCLEOTIDE SEQUENCE [LARGE SCALE GENOMIC DNA]</scope>
    <source>
        <strain evidence="2">USBA 82</strain>
    </source>
</reference>
<dbReference type="STRING" id="561720.SAMN06275492_11735"/>